<dbReference type="EnsemblBacteria" id="AAM02254">
    <property type="protein sequence ID" value="AAM02254"/>
    <property type="gene ID" value="MK1041"/>
</dbReference>
<evidence type="ECO:0000259" key="2">
    <source>
        <dbReference type="Pfam" id="PF02514"/>
    </source>
</evidence>
<dbReference type="PANTHER" id="PTHR44119">
    <property type="entry name" value="MAGNESIUM-CHELATASE SUBUNIT CHLH, CHLOROPLASTIC"/>
    <property type="match status" value="1"/>
</dbReference>
<evidence type="ECO:0000313" key="3">
    <source>
        <dbReference type="EMBL" id="AAM02254.1"/>
    </source>
</evidence>
<reference evidence="3 4" key="1">
    <citation type="journal article" date="2002" name="Proc. Natl. Acad. Sci. U.S.A.">
        <title>The complete genome of hyperthermophile Methanopyrus kandleri AV19 and monophyly of archaeal methanogens.</title>
        <authorList>
            <person name="Slesarev A.I."/>
            <person name="Mezhevaya K.V."/>
            <person name="Makarova K.S."/>
            <person name="Polushin N.N."/>
            <person name="Shcherbinina O.V."/>
            <person name="Shakhova V.V."/>
            <person name="Belova G.I."/>
            <person name="Aravind L."/>
            <person name="Natale D.A."/>
            <person name="Rogozin I.B."/>
            <person name="Tatusov R.L."/>
            <person name="Wolf Y.I."/>
            <person name="Stetter K.O."/>
            <person name="Malykh A.G."/>
            <person name="Koonin E.V."/>
            <person name="Kozyavkin S.A."/>
        </authorList>
    </citation>
    <scope>NUCLEOTIDE SEQUENCE [LARGE SCALE GENOMIC DNA]</scope>
    <source>
        <strain evidence="4">AV19 / DSM 6324 / JCM 9639 / NBRC 100938</strain>
    </source>
</reference>
<feature type="transmembrane region" description="Helical" evidence="1">
    <location>
        <begin position="1559"/>
        <end position="1577"/>
    </location>
</feature>
<dbReference type="InParanoid" id="Q8TWJ3"/>
<dbReference type="InterPro" id="IPR003672">
    <property type="entry name" value="CobN/Mg_chltase"/>
</dbReference>
<dbReference type="STRING" id="190192.MK1041"/>
<proteinExistence type="predicted"/>
<name>Q8TWJ3_METKA</name>
<dbReference type="EMBL" id="AE009439">
    <property type="protein sequence ID" value="AAM02254.1"/>
    <property type="molecule type" value="Genomic_DNA"/>
</dbReference>
<keyword evidence="4" id="KW-1185">Reference proteome</keyword>
<sequence length="1586" mass="177484">MPWTIIDALAEALASTKRVVVVATSDPERALVVIRGRPVKAKVAVAAHIWLCLTAGDTRALVTFLLWLADPSFPTDAVEPPRTIVRTALSAYIPGTGWIGGIPHFDTASFRDWLRRLARGETEGTVVLFGFRQKLPSWAVDVLRGMDLSAFASRLPNDLVLVLAHGIDAVGPRRDAVLRLTEALDDVTSRYGVRTVAVFCESSFVKPVEVLSGLERQHKRVEALISVRAFTLNFPKPAEYVVIRLNTPVIQVVFPFTGDASMGLGEYATNRAGPSLEWTYQVQLGSEREGSFWYRVLWLNGKDDEPVLLPGTLDDLGRLVDHILRLRLLPDREKRVALVVYCYPPGRAELGAAYLDVPRSLARILARLAGEGFDLGPGTEFFRELYRAYREDPREARTLEDVFVAVFNAMSSAVDPHDPRRSVLLLANVGPWAKGELRRMFDLYEGGYGEWSLNVDGREVEIEVRDGKVTVSVDGRSFVLCSISRDQLIPAENVREWFEEDVVRRLHAYLDLVRELDPEAVRAAVEGMIEGFRRTWGDVTDNRGIMTDGRRYLVPALRFGNVAVVLQPVRGWSGSPEAVYHSRELPPHWQYIAAYEWLRRVFHADAVVYVGTHGTFEFLPGHDRGLTVTDWTHLLLPDVPQAYFYIVSNPGEGTLAKYRGGAVILTYPSPPSGYFKDFRKYAELERLWSQYVSSSIYGGDPAVRKVIAEKILKKARELGILEDVVKSIFAERGESPPEDPESWAERHLEEFLDALHDYLLALRDEKSFYGLHVIGEDLPVELAVEEAALLFAPRFAPYLAVTTGLTPKADLELFRRLADENPDFYQDVKIRTYELLRSMLHEIWNDPYLRSVLLQWVELKDEGELRDDASLLSKADTILQRFKLNLLGLYRQSLLKIGLWEVTNQYDQDIIKLIAEAFREFVHVYESGEYELDNLVNFLRGGHVPTGGFGEPLWNPKAYPTGRNGVPFDPYTLPTPEAWEVAKRLMDDFLARYYRVYGRWPETVPIVLFASHELTSGGLGIAQVLYLLGVKPVWDPNSGKVLGVELIPLDELKVKVGNRWINRPRIDVVALCTAVLDSIEPVVQLLAAAFRLASDAEEPLAYNHRRKHYLELLKLGVPEPLAATGVFGEPPGDIQGTGVNRLVELGWSELTKGLGIDGAGTVDARFSEKIAEIFESRVAYAFTVTGNPNGSKLLREELTGYEAAVKAVKVFRYLASTVDAVIDQVVNAFNVIDVNDYYSWIGGMVTYVRLIRKKEPLVFLTVARDPTTAHVQTLAERLAIEVRTELLSPSWWEALMAHGPDVGWHEVMKRVQNIVGIAVTTTQVRPMVQTLLTEVASTILSALERYRPSTPKGWAEVQSTLSWLVEAVRVGLWKPDRNTLKALVRAWAEVTARYGPSTCHHTSLNPSTVPFVRNLAASLGLNDVLKMLPDIVRAYRTLDNPKVVAEMIRMIVTRSRASYRAVEPRSVSPRSLRAVEFVESPRANNLEVGNLPSGSVSRASELVSTTGVIFHGRLPVGGAISTGGTSGSGCRAVPLKSEAAKESEARAMVRESAPAPRVIWEWVVGLLAASMIVVLWARRQFRRWNW</sequence>
<keyword evidence="1" id="KW-1133">Transmembrane helix</keyword>
<dbReference type="KEGG" id="mka:MK1041"/>
<evidence type="ECO:0000256" key="1">
    <source>
        <dbReference type="SAM" id="Phobius"/>
    </source>
</evidence>
<dbReference type="PANTHER" id="PTHR44119:SF4">
    <property type="entry name" value="AEROBIC COBALTOCHELATASE SUBUNIT COBN"/>
    <property type="match status" value="1"/>
</dbReference>
<accession>Q8TWJ3</accession>
<dbReference type="PATRIC" id="fig|190192.8.peg.1094"/>
<evidence type="ECO:0000313" key="4">
    <source>
        <dbReference type="Proteomes" id="UP000001826"/>
    </source>
</evidence>
<gene>
    <name evidence="3" type="ordered locus">MK1041</name>
</gene>
<keyword evidence="1" id="KW-0812">Transmembrane</keyword>
<dbReference type="PaxDb" id="190192-MK1041"/>
<dbReference type="Pfam" id="PF02514">
    <property type="entry name" value="CobN-Mg_chel"/>
    <property type="match status" value="1"/>
</dbReference>
<feature type="domain" description="CobN/magnesium chelatase" evidence="2">
    <location>
        <begin position="182"/>
        <end position="1379"/>
    </location>
</feature>
<protein>
    <recommendedName>
        <fullName evidence="2">CobN/magnesium chelatase domain-containing protein</fullName>
    </recommendedName>
</protein>
<dbReference type="HOGENOM" id="CLU_244882_0_0_2"/>
<dbReference type="Proteomes" id="UP000001826">
    <property type="component" value="Chromosome"/>
</dbReference>
<organism evidence="3 4">
    <name type="scientific">Methanopyrus kandleri (strain AV19 / DSM 6324 / JCM 9639 / NBRC 100938)</name>
    <dbReference type="NCBI Taxonomy" id="190192"/>
    <lineage>
        <taxon>Archaea</taxon>
        <taxon>Methanobacteriati</taxon>
        <taxon>Methanobacteriota</taxon>
        <taxon>Methanomada group</taxon>
        <taxon>Methanopyri</taxon>
        <taxon>Methanopyrales</taxon>
        <taxon>Methanopyraceae</taxon>
        <taxon>Methanopyrus</taxon>
    </lineage>
</organism>
<keyword evidence="1" id="KW-0472">Membrane</keyword>